<keyword evidence="2" id="KW-1185">Reference proteome</keyword>
<dbReference type="EMBL" id="JMSN01000040">
    <property type="protein sequence ID" value="KDN45745.1"/>
    <property type="molecule type" value="Genomic_DNA"/>
</dbReference>
<evidence type="ECO:0000313" key="2">
    <source>
        <dbReference type="Proteomes" id="UP000027361"/>
    </source>
</evidence>
<comment type="caution">
    <text evidence="1">The sequence shown here is derived from an EMBL/GenBank/DDBJ whole genome shotgun (WGS) entry which is preliminary data.</text>
</comment>
<proteinExistence type="predicted"/>
<reference evidence="1 2" key="1">
    <citation type="submission" date="2014-05" db="EMBL/GenBank/DDBJ databases">
        <title>Draft genome sequence of a rare smut relative, Tilletiaria anomala UBC 951.</title>
        <authorList>
            <consortium name="DOE Joint Genome Institute"/>
            <person name="Toome M."/>
            <person name="Kuo A."/>
            <person name="Henrissat B."/>
            <person name="Lipzen A."/>
            <person name="Tritt A."/>
            <person name="Yoshinaga Y."/>
            <person name="Zane M."/>
            <person name="Barry K."/>
            <person name="Grigoriev I.V."/>
            <person name="Spatafora J.W."/>
            <person name="Aimea M.C."/>
        </authorList>
    </citation>
    <scope>NUCLEOTIDE SEQUENCE [LARGE SCALE GENOMIC DNA]</scope>
    <source>
        <strain evidence="1 2">UBC 951</strain>
    </source>
</reference>
<dbReference type="InParanoid" id="A0A066W4P6"/>
<dbReference type="RefSeq" id="XP_013243282.1">
    <property type="nucleotide sequence ID" value="XM_013387828.1"/>
</dbReference>
<name>A0A066W4P6_TILAU</name>
<gene>
    <name evidence="1" type="ORF">K437DRAFT_118883</name>
</gene>
<accession>A0A066W4P6</accession>
<evidence type="ECO:0000313" key="1">
    <source>
        <dbReference type="EMBL" id="KDN45745.1"/>
    </source>
</evidence>
<protein>
    <submittedName>
        <fullName evidence="1">Uncharacterized protein</fullName>
    </submittedName>
</protein>
<dbReference type="HOGENOM" id="CLU_1670614_0_0_1"/>
<sequence>MRGHVLVPSSALLGARNGLPTRKSLFCGCLPTTPQHTGWRDQRLTASIASQEKHLVPSWLGRVGTRACWRLTRLPSSSSLVMLPPISARVSTFASTLCRKVLRLAGVTSSLSTADYAQADEQPGRTIQTFKPTCAASLRQRRFFILFGGLLSSAARAR</sequence>
<organism evidence="1 2">
    <name type="scientific">Tilletiaria anomala (strain ATCC 24038 / CBS 436.72 / UBC 951)</name>
    <dbReference type="NCBI Taxonomy" id="1037660"/>
    <lineage>
        <taxon>Eukaryota</taxon>
        <taxon>Fungi</taxon>
        <taxon>Dikarya</taxon>
        <taxon>Basidiomycota</taxon>
        <taxon>Ustilaginomycotina</taxon>
        <taxon>Exobasidiomycetes</taxon>
        <taxon>Georgefischeriales</taxon>
        <taxon>Tilletiariaceae</taxon>
        <taxon>Tilletiaria</taxon>
    </lineage>
</organism>
<dbReference type="AlphaFoldDB" id="A0A066W4P6"/>
<dbReference type="Proteomes" id="UP000027361">
    <property type="component" value="Unassembled WGS sequence"/>
</dbReference>
<dbReference type="GeneID" id="25261358"/>